<evidence type="ECO:0000313" key="2">
    <source>
        <dbReference type="Proteomes" id="UP001145742"/>
    </source>
</evidence>
<reference evidence="1" key="1">
    <citation type="submission" date="2019-10" db="EMBL/GenBank/DDBJ databases">
        <authorList>
            <person name="Soares A.E.R."/>
            <person name="Aleixo A."/>
            <person name="Schneider P."/>
            <person name="Miyaki C.Y."/>
            <person name="Schneider M.P."/>
            <person name="Mello C."/>
            <person name="Vasconcelos A.T.R."/>
        </authorList>
    </citation>
    <scope>NUCLEOTIDE SEQUENCE</scope>
    <source>
        <tissue evidence="1">Muscle</tissue>
    </source>
</reference>
<evidence type="ECO:0000313" key="1">
    <source>
        <dbReference type="EMBL" id="KAJ7427956.1"/>
    </source>
</evidence>
<dbReference type="EMBL" id="WHWB01031776">
    <property type="protein sequence ID" value="KAJ7427956.1"/>
    <property type="molecule type" value="Genomic_DNA"/>
</dbReference>
<dbReference type="Proteomes" id="UP001145742">
    <property type="component" value="Unassembled WGS sequence"/>
</dbReference>
<gene>
    <name evidence="1" type="ORF">WISP_02518</name>
</gene>
<organism evidence="1 2">
    <name type="scientific">Willisornis vidua</name>
    <name type="common">Xingu scale-backed antbird</name>
    <dbReference type="NCBI Taxonomy" id="1566151"/>
    <lineage>
        <taxon>Eukaryota</taxon>
        <taxon>Metazoa</taxon>
        <taxon>Chordata</taxon>
        <taxon>Craniata</taxon>
        <taxon>Vertebrata</taxon>
        <taxon>Euteleostomi</taxon>
        <taxon>Archelosauria</taxon>
        <taxon>Archosauria</taxon>
        <taxon>Dinosauria</taxon>
        <taxon>Saurischia</taxon>
        <taxon>Theropoda</taxon>
        <taxon>Coelurosauria</taxon>
        <taxon>Aves</taxon>
        <taxon>Neognathae</taxon>
        <taxon>Neoaves</taxon>
        <taxon>Telluraves</taxon>
        <taxon>Australaves</taxon>
        <taxon>Passeriformes</taxon>
        <taxon>Thamnophilidae</taxon>
        <taxon>Willisornis</taxon>
    </lineage>
</organism>
<sequence>MFHMRAQSDYEDKEDKTCGQIITVINYEMALPGLISDMAVTSSKLSFDSVVCQKGAKSGVKEEDLLKVAQEEVEREPYYGQKRLVEEECKAGTWQTESSRSRIGPILIIRASLFYCQRWHTSLQRRTLLMMPEIHMNSADMKKTILMNTSMLNMMHTDITSVAGVCGVLLIMMLKCSGRDQSLIVRQEKRVSWGKPERVPNHGPGFSVRVDAAKRNNLHYSIGPELHRNS</sequence>
<proteinExistence type="predicted"/>
<keyword evidence="2" id="KW-1185">Reference proteome</keyword>
<comment type="caution">
    <text evidence="1">The sequence shown here is derived from an EMBL/GenBank/DDBJ whole genome shotgun (WGS) entry which is preliminary data.</text>
</comment>
<accession>A0ABQ9DX00</accession>
<name>A0ABQ9DX00_9PASS</name>
<protein>
    <submittedName>
        <fullName evidence="1">Uncharacterized protein</fullName>
    </submittedName>
</protein>